<evidence type="ECO:0000313" key="3">
    <source>
        <dbReference type="EMBL" id="GJE56781.1"/>
    </source>
</evidence>
<keyword evidence="4" id="KW-1185">Reference proteome</keyword>
<name>A0ABQ4TQ91_9HYPH</name>
<comment type="caution">
    <text evidence="3">The sequence shown here is derived from an EMBL/GenBank/DDBJ whole genome shotgun (WGS) entry which is preliminary data.</text>
</comment>
<sequence length="135" mass="13801">MIRPKHLLILLAATSLGLLGACTSTEDRASARQPPQASAAPQAALAPPTAPSAPAFSGPVLDGGGTCTGAVPTAASAIAPGIGECELVRLKGRPPTDVLVGEGRSGREVQVLYNEPGAKELYFFVNNKLDRIVKS</sequence>
<organism evidence="3 4">
    <name type="scientific">Methylobacterium thuringiense</name>
    <dbReference type="NCBI Taxonomy" id="1003091"/>
    <lineage>
        <taxon>Bacteria</taxon>
        <taxon>Pseudomonadati</taxon>
        <taxon>Pseudomonadota</taxon>
        <taxon>Alphaproteobacteria</taxon>
        <taxon>Hyphomicrobiales</taxon>
        <taxon>Methylobacteriaceae</taxon>
        <taxon>Methylobacterium</taxon>
    </lineage>
</organism>
<reference evidence="3" key="2">
    <citation type="submission" date="2021-08" db="EMBL/GenBank/DDBJ databases">
        <authorList>
            <person name="Tani A."/>
            <person name="Ola A."/>
            <person name="Ogura Y."/>
            <person name="Katsura K."/>
            <person name="Hayashi T."/>
        </authorList>
    </citation>
    <scope>NUCLEOTIDE SEQUENCE</scope>
    <source>
        <strain evidence="3">DSM 23674</strain>
    </source>
</reference>
<evidence type="ECO:0008006" key="5">
    <source>
        <dbReference type="Google" id="ProtNLM"/>
    </source>
</evidence>
<evidence type="ECO:0000256" key="1">
    <source>
        <dbReference type="SAM" id="MobiDB-lite"/>
    </source>
</evidence>
<feature type="region of interest" description="Disordered" evidence="1">
    <location>
        <begin position="27"/>
        <end position="58"/>
    </location>
</feature>
<feature type="compositionally biased region" description="Low complexity" evidence="1">
    <location>
        <begin position="31"/>
        <end position="55"/>
    </location>
</feature>
<evidence type="ECO:0000313" key="4">
    <source>
        <dbReference type="Proteomes" id="UP001055101"/>
    </source>
</evidence>
<dbReference type="Proteomes" id="UP001055101">
    <property type="component" value="Unassembled WGS sequence"/>
</dbReference>
<proteinExistence type="predicted"/>
<accession>A0ABQ4TQ91</accession>
<dbReference type="PROSITE" id="PS51257">
    <property type="entry name" value="PROKAR_LIPOPROTEIN"/>
    <property type="match status" value="1"/>
</dbReference>
<feature type="chain" id="PRO_5047321851" description="Lipoprotein" evidence="2">
    <location>
        <begin position="21"/>
        <end position="135"/>
    </location>
</feature>
<evidence type="ECO:0000256" key="2">
    <source>
        <dbReference type="SAM" id="SignalP"/>
    </source>
</evidence>
<gene>
    <name evidence="3" type="ORF">EKPJFOCH_3289</name>
</gene>
<protein>
    <recommendedName>
        <fullName evidence="5">Lipoprotein</fullName>
    </recommendedName>
</protein>
<reference evidence="3" key="1">
    <citation type="journal article" date="2021" name="Front. Microbiol.">
        <title>Comprehensive Comparative Genomics and Phenotyping of Methylobacterium Species.</title>
        <authorList>
            <person name="Alessa O."/>
            <person name="Ogura Y."/>
            <person name="Fujitani Y."/>
            <person name="Takami H."/>
            <person name="Hayashi T."/>
            <person name="Sahin N."/>
            <person name="Tani A."/>
        </authorList>
    </citation>
    <scope>NUCLEOTIDE SEQUENCE</scope>
    <source>
        <strain evidence="3">DSM 23674</strain>
    </source>
</reference>
<keyword evidence="2" id="KW-0732">Signal</keyword>
<feature type="signal peptide" evidence="2">
    <location>
        <begin position="1"/>
        <end position="20"/>
    </location>
</feature>
<dbReference type="RefSeq" id="WP_147816575.1">
    <property type="nucleotide sequence ID" value="NZ_BPRA01000015.1"/>
</dbReference>
<dbReference type="EMBL" id="BPRA01000015">
    <property type="protein sequence ID" value="GJE56781.1"/>
    <property type="molecule type" value="Genomic_DNA"/>
</dbReference>